<name>S9TDK2_MAGFU</name>
<proteinExistence type="predicted"/>
<evidence type="ECO:0000313" key="2">
    <source>
        <dbReference type="Proteomes" id="UP000015350"/>
    </source>
</evidence>
<protein>
    <submittedName>
        <fullName evidence="1">Uncharacterized protein</fullName>
    </submittedName>
</protein>
<dbReference type="EMBL" id="AQPH01000109">
    <property type="protein sequence ID" value="EPY00321.1"/>
    <property type="molecule type" value="Genomic_DNA"/>
</dbReference>
<organism evidence="1 2">
    <name type="scientific">Magnetospirillum fulvum MGU-K5</name>
    <dbReference type="NCBI Taxonomy" id="1316936"/>
    <lineage>
        <taxon>Bacteria</taxon>
        <taxon>Pseudomonadati</taxon>
        <taxon>Pseudomonadota</taxon>
        <taxon>Alphaproteobacteria</taxon>
        <taxon>Rhodospirillales</taxon>
        <taxon>Rhodospirillaceae</taxon>
        <taxon>Magnetospirillum</taxon>
    </lineage>
</organism>
<reference evidence="1 2" key="1">
    <citation type="submission" date="2013-04" db="EMBL/GenBank/DDBJ databases">
        <authorList>
            <person name="Kuznetsov B."/>
            <person name="Ivanovsky R."/>
        </authorList>
    </citation>
    <scope>NUCLEOTIDE SEQUENCE [LARGE SCALE GENOMIC DNA]</scope>
    <source>
        <strain evidence="1 2">MGU-K5</strain>
    </source>
</reference>
<dbReference type="Proteomes" id="UP000015350">
    <property type="component" value="Unassembled WGS sequence"/>
</dbReference>
<evidence type="ECO:0000313" key="1">
    <source>
        <dbReference type="EMBL" id="EPY00321.1"/>
    </source>
</evidence>
<accession>S9TDK2</accession>
<comment type="caution">
    <text evidence="1">The sequence shown here is derived from an EMBL/GenBank/DDBJ whole genome shotgun (WGS) entry which is preliminary data.</text>
</comment>
<gene>
    <name evidence="1" type="ORF">K678_16690</name>
</gene>
<sequence length="105" mass="11592">MTAALWTMGRTLASLFPAILRIMPPLPPRGQNGHTQTECNTIRPIDICESEGQNPGLEWGVNGRAGFGRLSVDHPICSPPRLLIDDHHGTARQFFRMFVLGTGDR</sequence>
<dbReference type="AlphaFoldDB" id="S9TDK2"/>